<keyword evidence="1" id="KW-0812">Transmembrane</keyword>
<evidence type="ECO:0000313" key="2">
    <source>
        <dbReference type="EMBL" id="KQB55271.1"/>
    </source>
</evidence>
<sequence length="64" mass="6726">MTSTCLPLFKLRLSSSGVISALTNLSRTDLQLTLAVSFNALSLAALALNALIGRQPRSFPPPAV</sequence>
<dbReference type="RefSeq" id="WP_055101341.1">
    <property type="nucleotide sequence ID" value="NZ_LLWH01000014.1"/>
</dbReference>
<gene>
    <name evidence="2" type="ORF">AQS70_18930</name>
</gene>
<dbReference type="EMBL" id="LLWH01000014">
    <property type="protein sequence ID" value="KQB55271.1"/>
    <property type="molecule type" value="Genomic_DNA"/>
</dbReference>
<feature type="transmembrane region" description="Helical" evidence="1">
    <location>
        <begin position="32"/>
        <end position="52"/>
    </location>
</feature>
<proteinExistence type="predicted"/>
<reference evidence="2 3" key="1">
    <citation type="submission" date="2015-10" db="EMBL/GenBank/DDBJ databases">
        <title>Pseudomonas helleri sp. nov. and Pseudomonas weihenstephanensis sp. nov., isolated from raw cows milk.</title>
        <authorList>
            <person name="Von Neubeck M."/>
            <person name="Huptas C."/>
            <person name="Wenning M."/>
            <person name="Scherer S."/>
        </authorList>
    </citation>
    <scope>NUCLEOTIDE SEQUENCE [LARGE SCALE GENOMIC DNA]</scope>
    <source>
        <strain evidence="2 3">BSTT44</strain>
    </source>
</reference>
<accession>A0A0Q0XX07</accession>
<evidence type="ECO:0000256" key="1">
    <source>
        <dbReference type="SAM" id="Phobius"/>
    </source>
</evidence>
<dbReference type="Proteomes" id="UP000050342">
    <property type="component" value="Unassembled WGS sequence"/>
</dbReference>
<dbReference type="AlphaFoldDB" id="A0A0Q0XX07"/>
<keyword evidence="1" id="KW-0472">Membrane</keyword>
<name>A0A0Q0XX07_9PSED</name>
<protein>
    <submittedName>
        <fullName evidence="2">Uncharacterized protein</fullName>
    </submittedName>
</protein>
<comment type="caution">
    <text evidence="2">The sequence shown here is derived from an EMBL/GenBank/DDBJ whole genome shotgun (WGS) entry which is preliminary data.</text>
</comment>
<evidence type="ECO:0000313" key="3">
    <source>
        <dbReference type="Proteomes" id="UP000050342"/>
    </source>
</evidence>
<keyword evidence="1" id="KW-1133">Transmembrane helix</keyword>
<dbReference type="STRING" id="1563157.AQS70_18930"/>
<keyword evidence="3" id="KW-1185">Reference proteome</keyword>
<organism evidence="2 3">
    <name type="scientific">Pseudomonas endophytica</name>
    <dbReference type="NCBI Taxonomy" id="1563157"/>
    <lineage>
        <taxon>Bacteria</taxon>
        <taxon>Pseudomonadati</taxon>
        <taxon>Pseudomonadota</taxon>
        <taxon>Gammaproteobacteria</taxon>
        <taxon>Pseudomonadales</taxon>
        <taxon>Pseudomonadaceae</taxon>
        <taxon>Pseudomonas</taxon>
    </lineage>
</organism>